<dbReference type="AlphaFoldDB" id="A0A3R9QHU1"/>
<evidence type="ECO:0000313" key="3">
    <source>
        <dbReference type="Proteomes" id="UP000277582"/>
    </source>
</evidence>
<dbReference type="Gene3D" id="2.60.40.10">
    <property type="entry name" value="Immunoglobulins"/>
    <property type="match status" value="1"/>
</dbReference>
<proteinExistence type="predicted"/>
<name>A0A3R9QHU1_9CREN</name>
<evidence type="ECO:0000313" key="2">
    <source>
        <dbReference type="EMBL" id="RSN76881.1"/>
    </source>
</evidence>
<dbReference type="EMBL" id="RCOS01000051">
    <property type="protein sequence ID" value="RSN76881.1"/>
    <property type="molecule type" value="Genomic_DNA"/>
</dbReference>
<dbReference type="SUPFAM" id="SSF49354">
    <property type="entry name" value="PapD-like"/>
    <property type="match status" value="1"/>
</dbReference>
<dbReference type="SUPFAM" id="SSF49478">
    <property type="entry name" value="Cna protein B-type domain"/>
    <property type="match status" value="1"/>
</dbReference>
<dbReference type="RefSeq" id="WP_125670651.1">
    <property type="nucleotide sequence ID" value="NZ_RCOS01000051.1"/>
</dbReference>
<feature type="transmembrane region" description="Helical" evidence="1">
    <location>
        <begin position="771"/>
        <end position="790"/>
    </location>
</feature>
<dbReference type="InterPro" id="IPR008962">
    <property type="entry name" value="PapD-like_sf"/>
</dbReference>
<evidence type="ECO:0000256" key="1">
    <source>
        <dbReference type="SAM" id="Phobius"/>
    </source>
</evidence>
<organism evidence="2 3">
    <name type="scientific">Candidatus Methanodesulfokora washburnensis</name>
    <dbReference type="NCBI Taxonomy" id="2478471"/>
    <lineage>
        <taxon>Archaea</taxon>
        <taxon>Thermoproteota</taxon>
        <taxon>Candidatus Korarchaeia</taxon>
        <taxon>Candidatus Korarchaeia incertae sedis</taxon>
        <taxon>Candidatus Methanodesulfokora</taxon>
    </lineage>
</organism>
<gene>
    <name evidence="2" type="ORF">D6D85_03425</name>
</gene>
<reference evidence="2 3" key="1">
    <citation type="submission" date="2018-10" db="EMBL/GenBank/DDBJ databases">
        <title>Co-occurring genomic capacity for anaerobic methane metabolism and dissimilatory sulfite reduction discovered in the Korarchaeota.</title>
        <authorList>
            <person name="Mckay L.J."/>
            <person name="Dlakic M."/>
            <person name="Fields M.W."/>
            <person name="Delmont T.O."/>
            <person name="Eren A.M."/>
            <person name="Jay Z.J."/>
            <person name="Klingelsmith K.B."/>
            <person name="Rusch D.B."/>
            <person name="Inskeep W.P."/>
        </authorList>
    </citation>
    <scope>NUCLEOTIDE SEQUENCE [LARGE SCALE GENOMIC DNA]</scope>
    <source>
        <strain evidence="2 3">MDKW</strain>
    </source>
</reference>
<accession>A0A3R9QHU1</accession>
<dbReference type="InterPro" id="IPR013783">
    <property type="entry name" value="Ig-like_fold"/>
</dbReference>
<sequence>MDKRVFILILLLVPVFPASAEDISFSPPSGSSFTAFTNETVHRFYINVTTAKAWNITVDMNADYVNTTNHITGSCRLPVDLNVKKAVNSGVLSFYARLVFTNNNTTVTYYMDIDIVEPSPPGSLSFSPPYLSKSVAQGKQEKGYVTVKNNYQQRVEIKSITAPSWVTVDPASFFLEPSAEYTVAVTFSAANMNLGNYSDFLTFNYVVSGYSSVYRTKYQVRMTVVPPPAPSSYLCRVSITVLDSDSLQGIPDALVQLGDNFIGRTGGTGLIVFQNVPNGNYQLSVMASGYTTYVTNLEVKDTNTSKVVFMQKRVASSTSTSSSNATSVEKGVIGLPYATVTLKVDYNPVVKYIVADAESGPVGPVRIVPSMSIPNWISLRLNESKNMFNDGDYFVLELTVRPPDDVPAGTYTRQFMILGGKSPAQLNVNVILRNSTNSSTAVLAAPLGGQSESAASTVPGTVPRIIMKKEDGTAIPVNQLITVENGTLVYLMIKGDYTKVNVTWTGGIALFDDSYGGGMRTITLQILGNGDVSTFLVSRDEYGNVIRTQPASSGFGVFHFQVNTRTQPAKSVLVSVNPVHATVGKDVEISAFLVFYTQGVPTTAPYNGAVIVTTPSGEAIPVPLGLSGHTTFTPTREGTYTIGVSGLPLAAESVKQFDARAAEIPGSIYAVLKVGESYTGKWPAKFASAPKCWVDPTNAVREMNCNPESYVIVPAVAGSVFTVYGRGILASAYDVYPAGSEVTFALQTQKPVENTAVAFLQQGISAGASFLSNYVLIIVIVSAILMLILLKRRGIGALRGRTRLGG</sequence>
<comment type="caution">
    <text evidence="2">The sequence shown here is derived from an EMBL/GenBank/DDBJ whole genome shotgun (WGS) entry which is preliminary data.</text>
</comment>
<dbReference type="Gene3D" id="2.60.40.1120">
    <property type="entry name" value="Carboxypeptidase-like, regulatory domain"/>
    <property type="match status" value="1"/>
</dbReference>
<protein>
    <submittedName>
        <fullName evidence="2">Uncharacterized protein</fullName>
    </submittedName>
</protein>
<dbReference type="Proteomes" id="UP000277582">
    <property type="component" value="Unassembled WGS sequence"/>
</dbReference>
<keyword evidence="3" id="KW-1185">Reference proteome</keyword>
<keyword evidence="1" id="KW-0472">Membrane</keyword>
<keyword evidence="1" id="KW-0812">Transmembrane</keyword>
<keyword evidence="1" id="KW-1133">Transmembrane helix</keyword>